<feature type="transmembrane region" description="Helical" evidence="2">
    <location>
        <begin position="234"/>
        <end position="262"/>
    </location>
</feature>
<accession>A0A9Q0BJK2</accession>
<feature type="region of interest" description="Disordered" evidence="1">
    <location>
        <begin position="1"/>
        <end position="62"/>
    </location>
</feature>
<dbReference type="EMBL" id="JAMKOV010000077">
    <property type="protein sequence ID" value="KAI8034251.1"/>
    <property type="molecule type" value="Genomic_DNA"/>
</dbReference>
<feature type="transmembrane region" description="Helical" evidence="2">
    <location>
        <begin position="136"/>
        <end position="163"/>
    </location>
</feature>
<proteinExistence type="predicted"/>
<feature type="transmembrane region" description="Helical" evidence="2">
    <location>
        <begin position="191"/>
        <end position="211"/>
    </location>
</feature>
<dbReference type="Proteomes" id="UP001059596">
    <property type="component" value="Unassembled WGS sequence"/>
</dbReference>
<evidence type="ECO:0000313" key="3">
    <source>
        <dbReference type="EMBL" id="KAI8034251.1"/>
    </source>
</evidence>
<keyword evidence="4" id="KW-1185">Reference proteome</keyword>
<comment type="caution">
    <text evidence="3">The sequence shown here is derived from an EMBL/GenBank/DDBJ whole genome shotgun (WGS) entry which is preliminary data.</text>
</comment>
<feature type="compositionally biased region" description="Low complexity" evidence="1">
    <location>
        <begin position="22"/>
        <end position="34"/>
    </location>
</feature>
<dbReference type="AlphaFoldDB" id="A0A9Q0BJK2"/>
<organism evidence="3 4">
    <name type="scientific">Drosophila gunungcola</name>
    <name type="common">fruit fly</name>
    <dbReference type="NCBI Taxonomy" id="103775"/>
    <lineage>
        <taxon>Eukaryota</taxon>
        <taxon>Metazoa</taxon>
        <taxon>Ecdysozoa</taxon>
        <taxon>Arthropoda</taxon>
        <taxon>Hexapoda</taxon>
        <taxon>Insecta</taxon>
        <taxon>Pterygota</taxon>
        <taxon>Neoptera</taxon>
        <taxon>Endopterygota</taxon>
        <taxon>Diptera</taxon>
        <taxon>Brachycera</taxon>
        <taxon>Muscomorpha</taxon>
        <taxon>Ephydroidea</taxon>
        <taxon>Drosophilidae</taxon>
        <taxon>Drosophila</taxon>
        <taxon>Sophophora</taxon>
    </lineage>
</organism>
<keyword evidence="2" id="KW-0472">Membrane</keyword>
<reference evidence="3" key="1">
    <citation type="journal article" date="2023" name="Genome Biol. Evol.">
        <title>Long-read-based Genome Assembly of Drosophila gunungcola Reveals Fewer Chemosensory Genes in Flower-breeding Species.</title>
        <authorList>
            <person name="Negi A."/>
            <person name="Liao B.Y."/>
            <person name="Yeh S.D."/>
        </authorList>
    </citation>
    <scope>NUCLEOTIDE SEQUENCE</scope>
    <source>
        <tissue evidence="3">Thorax</tissue>
    </source>
</reference>
<gene>
    <name evidence="3" type="ORF">M5D96_012917</name>
</gene>
<feature type="compositionally biased region" description="Basic residues" evidence="1">
    <location>
        <begin position="52"/>
        <end position="62"/>
    </location>
</feature>
<sequence>MPILRRNNIQQPIGPDQEEHNGPAIPGDAGAGDMARTRAKRTSSTSPSLWSLHRRHQSGNHRALRAIVPPNEPTMENYFRQVAKQDKTTSASIRVKIVLFLAYILVPSIMKLNTHLEFNVQWQQINFFKFLKFRRLAMTFAGNVCVALISSIFSAMVPFYCVLRTARPNRNNLVVPRADGSLVKMPVNINAMWVGILPYVISLLDGFGLFAKETWVAYKDHVFTIADTYSSLRVLIYLIHAMQLLFAIELMLLMVQGLFGFVQAVRLYILIAGKDYTYAEQFKRRKQKNRLWFIPTLETKGMYHTLKDRILGYFPPEQA</sequence>
<keyword evidence="2" id="KW-1133">Transmembrane helix</keyword>
<evidence type="ECO:0000313" key="4">
    <source>
        <dbReference type="Proteomes" id="UP001059596"/>
    </source>
</evidence>
<dbReference type="OrthoDB" id="7861180at2759"/>
<protein>
    <submittedName>
        <fullName evidence="3">Uncharacterized protein</fullName>
    </submittedName>
</protein>
<evidence type="ECO:0000256" key="1">
    <source>
        <dbReference type="SAM" id="MobiDB-lite"/>
    </source>
</evidence>
<evidence type="ECO:0000256" key="2">
    <source>
        <dbReference type="SAM" id="Phobius"/>
    </source>
</evidence>
<name>A0A9Q0BJK2_9MUSC</name>
<keyword evidence="2" id="KW-0812">Transmembrane</keyword>